<name>A0A328TTE9_9GAMM</name>
<reference evidence="1" key="1">
    <citation type="submission" date="2018-04" db="EMBL/GenBank/DDBJ databases">
        <title>Genomes of the Obligate Erwinia dacicola and Facultative Enterobacter sp. OLF Endosymbionts of the Olive Fruit fly, Bactrocera oleae.</title>
        <authorList>
            <person name="Estes A.M."/>
            <person name="Hearn D.J."/>
            <person name="Agarwal S."/>
            <person name="Pierson E.A."/>
            <person name="Dunning-Hotopp J.C."/>
        </authorList>
    </citation>
    <scope>NUCLEOTIDE SEQUENCE [LARGE SCALE GENOMIC DNA]</scope>
    <source>
        <strain evidence="1">Oroville</strain>
    </source>
</reference>
<keyword evidence="2" id="KW-1185">Reference proteome</keyword>
<gene>
    <name evidence="1" type="primary">tomB</name>
    <name evidence="1" type="ORF">ACZ87_02174</name>
</gene>
<organism evidence="1 2">
    <name type="scientific">Candidatus Erwinia dacicola</name>
    <dbReference type="NCBI Taxonomy" id="252393"/>
    <lineage>
        <taxon>Bacteria</taxon>
        <taxon>Pseudomonadati</taxon>
        <taxon>Pseudomonadota</taxon>
        <taxon>Gammaproteobacteria</taxon>
        <taxon>Enterobacterales</taxon>
        <taxon>Erwiniaceae</taxon>
        <taxon>Erwinia</taxon>
    </lineage>
</organism>
<dbReference type="EMBL" id="LJAM02000215">
    <property type="protein sequence ID" value="RAP71024.1"/>
    <property type="molecule type" value="Genomic_DNA"/>
</dbReference>
<proteinExistence type="predicted"/>
<comment type="caution">
    <text evidence="1">The sequence shown here is derived from an EMBL/GenBank/DDBJ whole genome shotgun (WGS) entry which is preliminary data.</text>
</comment>
<dbReference type="Pfam" id="PF10757">
    <property type="entry name" value="YbaJ"/>
    <property type="match status" value="1"/>
</dbReference>
<dbReference type="InterPro" id="IPR019693">
    <property type="entry name" value="Biofilm_formation_reg_YbaJ"/>
</dbReference>
<accession>A0A328TTE9</accession>
<protein>
    <submittedName>
        <fullName evidence="1">Hha toxicity modulator TomB</fullName>
    </submittedName>
</protein>
<dbReference type="AlphaFoldDB" id="A0A328TTE9"/>
<evidence type="ECO:0000313" key="2">
    <source>
        <dbReference type="Proteomes" id="UP000244334"/>
    </source>
</evidence>
<sequence>MATLGGSYHGWVNDPTSAANLQLNDLIEYIAAFTMNYKIKHIEVSDLISQIDKYLDNTFYAVQQLRH</sequence>
<dbReference type="Proteomes" id="UP000244334">
    <property type="component" value="Unassembled WGS sequence"/>
</dbReference>
<evidence type="ECO:0000313" key="1">
    <source>
        <dbReference type="EMBL" id="RAP71024.1"/>
    </source>
</evidence>